<feature type="transmembrane region" description="Helical" evidence="2">
    <location>
        <begin position="23"/>
        <end position="44"/>
    </location>
</feature>
<comment type="caution">
    <text evidence="3">The sequence shown here is derived from an EMBL/GenBank/DDBJ whole genome shotgun (WGS) entry which is preliminary data.</text>
</comment>
<evidence type="ECO:0000256" key="2">
    <source>
        <dbReference type="SAM" id="Phobius"/>
    </source>
</evidence>
<dbReference type="AlphaFoldDB" id="A0A8H7XIQ7"/>
<name>A0A8H7XIQ7_PSICU</name>
<sequence>MSAPRYSVSVQESIISANINSSILLTLLMGVYTMVYGGTVYVYLNEKPLNTSRRVVLSAISALYILAVLDFVLEWYFLNVTLMVHGDTREDIFRATLMDVPLWLAIIFECIQDFMLVISDGLLIWRCYHVWGRSLKVIALPSLLWLAEIGLSITNTVLDGLTTNFALQIDIPICLIFTSLATTIACTVLIGFRIYTGVDHSWRSKTVYSRVLVTIVESSAVYAVVLLFLALTLVVPPLYTLPLYAIGYYVQSTLIVVSGMAPTVMVARLSITNSKAASSATVTHITGLNFGLNHGKDSFQSQRSISGDNTYSIHRQASVNDKNADIKESHRTQQSDQSPV</sequence>
<feature type="transmembrane region" description="Helical" evidence="2">
    <location>
        <begin position="169"/>
        <end position="195"/>
    </location>
</feature>
<dbReference type="OrthoDB" id="2873242at2759"/>
<feature type="transmembrane region" description="Helical" evidence="2">
    <location>
        <begin position="56"/>
        <end position="78"/>
    </location>
</feature>
<keyword evidence="2" id="KW-0812">Transmembrane</keyword>
<feature type="transmembrane region" description="Helical" evidence="2">
    <location>
        <begin position="207"/>
        <end position="234"/>
    </location>
</feature>
<feature type="transmembrane region" description="Helical" evidence="2">
    <location>
        <begin position="137"/>
        <end position="157"/>
    </location>
</feature>
<evidence type="ECO:0000256" key="1">
    <source>
        <dbReference type="SAM" id="MobiDB-lite"/>
    </source>
</evidence>
<accession>A0A8H7XIQ7</accession>
<feature type="compositionally biased region" description="Basic and acidic residues" evidence="1">
    <location>
        <begin position="322"/>
        <end position="333"/>
    </location>
</feature>
<reference evidence="3" key="1">
    <citation type="submission" date="2021-02" db="EMBL/GenBank/DDBJ databases">
        <title>Psilocybe cubensis genome.</title>
        <authorList>
            <person name="Mckernan K.J."/>
            <person name="Crawford S."/>
            <person name="Trippe A."/>
            <person name="Kane L.T."/>
            <person name="Mclaughlin S."/>
        </authorList>
    </citation>
    <scope>NUCLEOTIDE SEQUENCE [LARGE SCALE GENOMIC DNA]</scope>
    <source>
        <strain evidence="3">MGC-MH-2018</strain>
    </source>
</reference>
<feature type="transmembrane region" description="Helical" evidence="2">
    <location>
        <begin position="102"/>
        <end position="125"/>
    </location>
</feature>
<organism evidence="3">
    <name type="scientific">Psilocybe cubensis</name>
    <name type="common">Psychedelic mushroom</name>
    <name type="synonym">Stropharia cubensis</name>
    <dbReference type="NCBI Taxonomy" id="181762"/>
    <lineage>
        <taxon>Eukaryota</taxon>
        <taxon>Fungi</taxon>
        <taxon>Dikarya</taxon>
        <taxon>Basidiomycota</taxon>
        <taxon>Agaricomycotina</taxon>
        <taxon>Agaricomycetes</taxon>
        <taxon>Agaricomycetidae</taxon>
        <taxon>Agaricales</taxon>
        <taxon>Agaricineae</taxon>
        <taxon>Strophariaceae</taxon>
        <taxon>Psilocybe</taxon>
    </lineage>
</organism>
<keyword evidence="2" id="KW-1133">Transmembrane helix</keyword>
<dbReference type="EMBL" id="JAFIQS010000025">
    <property type="protein sequence ID" value="KAG5161786.1"/>
    <property type="molecule type" value="Genomic_DNA"/>
</dbReference>
<protein>
    <submittedName>
        <fullName evidence="3">Uncharacterized protein</fullName>
    </submittedName>
</protein>
<proteinExistence type="predicted"/>
<feature type="region of interest" description="Disordered" evidence="1">
    <location>
        <begin position="317"/>
        <end position="340"/>
    </location>
</feature>
<gene>
    <name evidence="3" type="ORF">JR316_013326</name>
</gene>
<evidence type="ECO:0000313" key="3">
    <source>
        <dbReference type="EMBL" id="KAG5161786.1"/>
    </source>
</evidence>
<keyword evidence="2" id="KW-0472">Membrane</keyword>
<feature type="transmembrane region" description="Helical" evidence="2">
    <location>
        <begin position="246"/>
        <end position="267"/>
    </location>
</feature>